<evidence type="ECO:0000313" key="3">
    <source>
        <dbReference type="Proteomes" id="UP000005483"/>
    </source>
</evidence>
<reference evidence="2 3" key="1">
    <citation type="submission" date="2012-04" db="EMBL/GenBank/DDBJ databases">
        <title>Genome sequence of Helicobacter pylori Hp A-9.</title>
        <authorList>
            <person name="Blanchard T.G."/>
            <person name="Czinn S.J."/>
            <person name="McCracken C."/>
            <person name="Abolude K."/>
            <person name="Maroo A."/>
            <person name="Santana-Cruz I."/>
            <person name="Tallon L.J."/>
            <person name="Ficke F.W.F."/>
        </authorList>
    </citation>
    <scope>NUCLEOTIDE SEQUENCE [LARGE SCALE GENOMIC DNA]</scope>
    <source>
        <strain evidence="2 3">Hp A-9</strain>
    </source>
</reference>
<name>J0A2W1_HELPX</name>
<dbReference type="GO" id="GO:0043161">
    <property type="term" value="P:proteasome-mediated ubiquitin-dependent protein catabolic process"/>
    <property type="evidence" value="ECO:0007669"/>
    <property type="project" value="InterPro"/>
</dbReference>
<accession>J0A2W1</accession>
<evidence type="ECO:0000313" key="2">
    <source>
        <dbReference type="EMBL" id="EJB43673.1"/>
    </source>
</evidence>
<protein>
    <submittedName>
        <fullName evidence="2">Uncharacterized protein</fullName>
    </submittedName>
</protein>
<dbReference type="EMBL" id="AKOC01000010">
    <property type="protein sequence ID" value="EJB43673.1"/>
    <property type="molecule type" value="Genomic_DNA"/>
</dbReference>
<evidence type="ECO:0000256" key="1">
    <source>
        <dbReference type="SAM" id="MobiDB-lite"/>
    </source>
</evidence>
<dbReference type="GO" id="GO:0003684">
    <property type="term" value="F:damaged DNA binding"/>
    <property type="evidence" value="ECO:0007669"/>
    <property type="project" value="InterPro"/>
</dbReference>
<organism evidence="2 3">
    <name type="scientific">Helicobacter pylori Hp A-9</name>
    <dbReference type="NCBI Taxonomy" id="992034"/>
    <lineage>
        <taxon>Bacteria</taxon>
        <taxon>Pseudomonadati</taxon>
        <taxon>Campylobacterota</taxon>
        <taxon>Epsilonproteobacteria</taxon>
        <taxon>Campylobacterales</taxon>
        <taxon>Helicobacteraceae</taxon>
        <taxon>Helicobacter</taxon>
    </lineage>
</organism>
<sequence length="113" mass="13201">MKANKYKKVLDYVEQYGATHSEKRKQHKIYQEPQQQIAPNTDNNAKENNAKENNNNSEMNMEQFNKMLEMAQSNPQMLAMLQQTLNKGAEQQKHDHYFANDEVVLTQSKGRGR</sequence>
<dbReference type="PATRIC" id="fig|992034.3.peg.797"/>
<dbReference type="Proteomes" id="UP000005483">
    <property type="component" value="Unassembled WGS sequence"/>
</dbReference>
<dbReference type="AlphaFoldDB" id="J0A2W1"/>
<dbReference type="InterPro" id="IPR036353">
    <property type="entry name" value="XPC-bd_sf"/>
</dbReference>
<feature type="region of interest" description="Disordered" evidence="1">
    <location>
        <begin position="20"/>
        <end position="57"/>
    </location>
</feature>
<dbReference type="SUPFAM" id="SSF101238">
    <property type="entry name" value="XPC-binding domain"/>
    <property type="match status" value="1"/>
</dbReference>
<dbReference type="GO" id="GO:0006289">
    <property type="term" value="P:nucleotide-excision repair"/>
    <property type="evidence" value="ECO:0007669"/>
    <property type="project" value="InterPro"/>
</dbReference>
<gene>
    <name evidence="2" type="ORF">HPHPA9_0836</name>
</gene>
<proteinExistence type="predicted"/>
<comment type="caution">
    <text evidence="2">The sequence shown here is derived from an EMBL/GenBank/DDBJ whole genome shotgun (WGS) entry which is preliminary data.</text>
</comment>
<feature type="compositionally biased region" description="Polar residues" evidence="1">
    <location>
        <begin position="32"/>
        <end position="42"/>
    </location>
</feature>